<evidence type="ECO:0000313" key="2">
    <source>
        <dbReference type="Proteomes" id="UP001652504"/>
    </source>
</evidence>
<evidence type="ECO:0000313" key="1">
    <source>
        <dbReference type="EMBL" id="MCV2883288.1"/>
    </source>
</evidence>
<dbReference type="RefSeq" id="WP_263710487.1">
    <property type="nucleotide sequence ID" value="NZ_JAOWKX010000001.1"/>
</dbReference>
<reference evidence="1 2" key="1">
    <citation type="submission" date="2022-10" db="EMBL/GenBank/DDBJ databases">
        <title>Aestuariibacter sp. AA17 isolated from Montipora capitata coral fragment.</title>
        <authorList>
            <person name="Emsley S.A."/>
            <person name="Pfannmuller K.M."/>
            <person name="Loughran R.M."/>
            <person name="Shlafstein M."/>
            <person name="Papke E."/>
            <person name="Saw J.H."/>
            <person name="Ushijima B."/>
            <person name="Videau P."/>
        </authorList>
    </citation>
    <scope>NUCLEOTIDE SEQUENCE [LARGE SCALE GENOMIC DNA]</scope>
    <source>
        <strain evidence="1 2">AA17</strain>
    </source>
</reference>
<sequence length="186" mass="20481">MGKWYIALVICGLLAYDFTQRIVITGSQAALDATVQVSQNTAGVHRLSARQSNAVIARFDTFPDITSDTQIAPKTLGMSEDEQRKQRGELDKIYAGESILTLRAIVVQQGAEPRVLIERVNVTDAEVNKQTPSREPITPGEVVSLKLNEEILGYVLTDVKRGFINLISVSDADRAIQLQLRASKSR</sequence>
<name>A0ABT3A3V9_9ALTE</name>
<gene>
    <name evidence="1" type="ORF">OE749_01085</name>
</gene>
<comment type="caution">
    <text evidence="1">The sequence shown here is derived from an EMBL/GenBank/DDBJ whole genome shotgun (WGS) entry which is preliminary data.</text>
</comment>
<dbReference type="Proteomes" id="UP001652504">
    <property type="component" value="Unassembled WGS sequence"/>
</dbReference>
<keyword evidence="2" id="KW-1185">Reference proteome</keyword>
<organism evidence="1 2">
    <name type="scientific">Fluctibacter corallii</name>
    <dbReference type="NCBI Taxonomy" id="2984329"/>
    <lineage>
        <taxon>Bacteria</taxon>
        <taxon>Pseudomonadati</taxon>
        <taxon>Pseudomonadota</taxon>
        <taxon>Gammaproteobacteria</taxon>
        <taxon>Alteromonadales</taxon>
        <taxon>Alteromonadaceae</taxon>
        <taxon>Fluctibacter</taxon>
    </lineage>
</organism>
<protein>
    <recommendedName>
        <fullName evidence="3">SAF domain-containing protein</fullName>
    </recommendedName>
</protein>
<accession>A0ABT3A3V9</accession>
<proteinExistence type="predicted"/>
<dbReference type="EMBL" id="JAOWKX010000001">
    <property type="protein sequence ID" value="MCV2883288.1"/>
    <property type="molecule type" value="Genomic_DNA"/>
</dbReference>
<evidence type="ECO:0008006" key="3">
    <source>
        <dbReference type="Google" id="ProtNLM"/>
    </source>
</evidence>